<protein>
    <submittedName>
        <fullName evidence="2">Uncharacterized ACR, YkgG family COG1556</fullName>
    </submittedName>
</protein>
<dbReference type="AlphaFoldDB" id="A0A1I5DPS5"/>
<dbReference type="EMBL" id="FOVN01000009">
    <property type="protein sequence ID" value="SFO00791.1"/>
    <property type="molecule type" value="Genomic_DNA"/>
</dbReference>
<reference evidence="3" key="1">
    <citation type="submission" date="2016-10" db="EMBL/GenBank/DDBJ databases">
        <authorList>
            <person name="Varghese N."/>
            <person name="Submissions S."/>
        </authorList>
    </citation>
    <scope>NUCLEOTIDE SEQUENCE [LARGE SCALE GENOMIC DNA]</scope>
    <source>
        <strain evidence="3">DSM 23925</strain>
    </source>
</reference>
<sequence length="206" mass="23641">MSLFRKIFGSKSDDSESELKSNERGKYMPEIKLPIDERFTINFKANGGKFLYCENLDEVFDSLNNIILENDWEEKKVLIYDDQLNLKFKNSDLKVTRTSNDAEYFLTTCENLIADDGSLLISSNQIAEKKLIEFPENFIVFATTSQITANIGEGLRGIKNNSSKKIPTNITTIKHFKTSENKEKENDFMSYGSNSKNLYLLLLEDL</sequence>
<dbReference type="InterPro" id="IPR037171">
    <property type="entry name" value="NagB/RpiA_transferase-like"/>
</dbReference>
<dbReference type="InterPro" id="IPR024185">
    <property type="entry name" value="FTHF_cligase-like_sf"/>
</dbReference>
<dbReference type="Gene3D" id="3.40.50.10420">
    <property type="entry name" value="NagB/RpiA/CoA transferase-like"/>
    <property type="match status" value="1"/>
</dbReference>
<proteinExistence type="predicted"/>
<dbReference type="STRING" id="649333.SAMN04487989_10939"/>
<dbReference type="SUPFAM" id="SSF100950">
    <property type="entry name" value="NagB/RpiA/CoA transferase-like"/>
    <property type="match status" value="1"/>
</dbReference>
<organism evidence="2 3">
    <name type="scientific">Bizionia echini</name>
    <dbReference type="NCBI Taxonomy" id="649333"/>
    <lineage>
        <taxon>Bacteria</taxon>
        <taxon>Pseudomonadati</taxon>
        <taxon>Bacteroidota</taxon>
        <taxon>Flavobacteriia</taxon>
        <taxon>Flavobacteriales</taxon>
        <taxon>Flavobacteriaceae</taxon>
        <taxon>Bizionia</taxon>
    </lineage>
</organism>
<dbReference type="InterPro" id="IPR003741">
    <property type="entry name" value="LUD_dom"/>
</dbReference>
<evidence type="ECO:0000259" key="1">
    <source>
        <dbReference type="Pfam" id="PF02589"/>
    </source>
</evidence>
<dbReference type="OrthoDB" id="1425114at2"/>
<name>A0A1I5DPS5_9FLAO</name>
<dbReference type="RefSeq" id="WP_092210045.1">
    <property type="nucleotide sequence ID" value="NZ_CAXAYH010000131.1"/>
</dbReference>
<gene>
    <name evidence="2" type="ORF">SAMN04487989_10939</name>
</gene>
<evidence type="ECO:0000313" key="3">
    <source>
        <dbReference type="Proteomes" id="UP000198705"/>
    </source>
</evidence>
<dbReference type="Pfam" id="PF02589">
    <property type="entry name" value="LUD_dom"/>
    <property type="match status" value="1"/>
</dbReference>
<feature type="domain" description="LUD" evidence="1">
    <location>
        <begin position="37"/>
        <end position="187"/>
    </location>
</feature>
<evidence type="ECO:0000313" key="2">
    <source>
        <dbReference type="EMBL" id="SFO00791.1"/>
    </source>
</evidence>
<keyword evidence="3" id="KW-1185">Reference proteome</keyword>
<dbReference type="Proteomes" id="UP000198705">
    <property type="component" value="Unassembled WGS sequence"/>
</dbReference>
<accession>A0A1I5DPS5</accession>